<keyword evidence="2" id="KW-1185">Reference proteome</keyword>
<comment type="caution">
    <text evidence="1">The sequence shown here is derived from an EMBL/GenBank/DDBJ whole genome shotgun (WGS) entry which is preliminary data.</text>
</comment>
<evidence type="ECO:0000313" key="2">
    <source>
        <dbReference type="Proteomes" id="UP001597092"/>
    </source>
</evidence>
<dbReference type="RefSeq" id="WP_390282625.1">
    <property type="nucleotide sequence ID" value="NZ_JANHAW010000004.1"/>
</dbReference>
<sequence length="124" mass="14360">MRRRQQPTIVSDEDELSTVAGLLEDETVQTILTETSQEPMAAQTLRERCDASGPTIYRRLEQLQACDLIVERTRPDPAEGHHRSVYAPNVRKITITLREGELRLQIERTENMADRFTRLIEDIR</sequence>
<protein>
    <submittedName>
        <fullName evidence="1">Helix-turn-helix domain-containing protein</fullName>
    </submittedName>
</protein>
<reference evidence="1 2" key="1">
    <citation type="journal article" date="2019" name="Int. J. Syst. Evol. Microbiol.">
        <title>The Global Catalogue of Microorganisms (GCM) 10K type strain sequencing project: providing services to taxonomists for standard genome sequencing and annotation.</title>
        <authorList>
            <consortium name="The Broad Institute Genomics Platform"/>
            <consortium name="The Broad Institute Genome Sequencing Center for Infectious Disease"/>
            <person name="Wu L."/>
            <person name="Ma J."/>
        </authorList>
    </citation>
    <scope>NUCLEOTIDE SEQUENCE [LARGE SCALE GENOMIC DNA]</scope>
    <source>
        <strain evidence="1 2">CGMCC 1.10387</strain>
    </source>
</reference>
<gene>
    <name evidence="1" type="ORF">ACFSAS_18275</name>
</gene>
<name>A0ABD6E0I4_9EURY</name>
<dbReference type="InterPro" id="IPR036390">
    <property type="entry name" value="WH_DNA-bd_sf"/>
</dbReference>
<dbReference type="Gene3D" id="1.10.10.10">
    <property type="entry name" value="Winged helix-like DNA-binding domain superfamily/Winged helix DNA-binding domain"/>
    <property type="match status" value="1"/>
</dbReference>
<accession>A0ABD6E0I4</accession>
<proteinExistence type="predicted"/>
<dbReference type="Proteomes" id="UP001597092">
    <property type="component" value="Unassembled WGS sequence"/>
</dbReference>
<dbReference type="InterPro" id="IPR036388">
    <property type="entry name" value="WH-like_DNA-bd_sf"/>
</dbReference>
<dbReference type="EMBL" id="JBHUDP010000014">
    <property type="protein sequence ID" value="MFD1687535.1"/>
    <property type="molecule type" value="Genomic_DNA"/>
</dbReference>
<evidence type="ECO:0000313" key="1">
    <source>
        <dbReference type="EMBL" id="MFD1687535.1"/>
    </source>
</evidence>
<dbReference type="SUPFAM" id="SSF46785">
    <property type="entry name" value="Winged helix' DNA-binding domain"/>
    <property type="match status" value="1"/>
</dbReference>
<dbReference type="AlphaFoldDB" id="A0ABD6E0I4"/>
<organism evidence="1 2">
    <name type="scientific">Halobellus litoreus</name>
    <dbReference type="NCBI Taxonomy" id="755310"/>
    <lineage>
        <taxon>Archaea</taxon>
        <taxon>Methanobacteriati</taxon>
        <taxon>Methanobacteriota</taxon>
        <taxon>Stenosarchaea group</taxon>
        <taxon>Halobacteria</taxon>
        <taxon>Halobacteriales</taxon>
        <taxon>Haloferacaceae</taxon>
        <taxon>Halobellus</taxon>
    </lineage>
</organism>